<keyword evidence="4" id="KW-0145">Chemotaxis</keyword>
<name>A0ABV7ABK0_9BACI</name>
<reference evidence="7" key="1">
    <citation type="journal article" date="2019" name="Int. J. Syst. Evol. Microbiol.">
        <title>The Global Catalogue of Microorganisms (GCM) 10K type strain sequencing project: providing services to taxonomists for standard genome sequencing and annotation.</title>
        <authorList>
            <consortium name="The Broad Institute Genomics Platform"/>
            <consortium name="The Broad Institute Genome Sequencing Center for Infectious Disease"/>
            <person name="Wu L."/>
            <person name="Ma J."/>
        </authorList>
    </citation>
    <scope>NUCLEOTIDE SEQUENCE [LARGE SCALE GENOMIC DNA]</scope>
    <source>
        <strain evidence="7">KCTC 13193</strain>
    </source>
</reference>
<comment type="catalytic activity">
    <reaction evidence="3">
        <text>[protein]-L-glutamate 5-O-methyl ester + H2O = L-glutamyl-[protein] + methanol + H(+)</text>
        <dbReference type="Rhea" id="RHEA:23236"/>
        <dbReference type="Rhea" id="RHEA-COMP:10208"/>
        <dbReference type="Rhea" id="RHEA-COMP:10311"/>
        <dbReference type="ChEBI" id="CHEBI:15377"/>
        <dbReference type="ChEBI" id="CHEBI:15378"/>
        <dbReference type="ChEBI" id="CHEBI:17790"/>
        <dbReference type="ChEBI" id="CHEBI:29973"/>
        <dbReference type="ChEBI" id="CHEBI:82795"/>
        <dbReference type="EC" id="3.1.1.61"/>
    </reaction>
</comment>
<evidence type="ECO:0000259" key="5">
    <source>
        <dbReference type="PROSITE" id="PS50122"/>
    </source>
</evidence>
<evidence type="ECO:0000256" key="4">
    <source>
        <dbReference type="PROSITE-ProRule" id="PRU00050"/>
    </source>
</evidence>
<evidence type="ECO:0000256" key="3">
    <source>
        <dbReference type="ARBA" id="ARBA00048267"/>
    </source>
</evidence>
<dbReference type="PANTHER" id="PTHR42872">
    <property type="entry name" value="PROTEIN-GLUTAMATE METHYLESTERASE/PROTEIN-GLUTAMINE GLUTAMINASE"/>
    <property type="match status" value="1"/>
</dbReference>
<dbReference type="CDD" id="cd16432">
    <property type="entry name" value="CheB_Rec"/>
    <property type="match status" value="1"/>
</dbReference>
<evidence type="ECO:0000256" key="1">
    <source>
        <dbReference type="ARBA" id="ARBA00022801"/>
    </source>
</evidence>
<dbReference type="PANTHER" id="PTHR42872:SF3">
    <property type="entry name" value="PROTEIN-GLUTAMATE METHYLESTERASE_PROTEIN-GLUTAMINE GLUTAMINASE 1"/>
    <property type="match status" value="1"/>
</dbReference>
<dbReference type="Gene3D" id="3.40.50.180">
    <property type="entry name" value="Methylesterase CheB, C-terminal domain"/>
    <property type="match status" value="1"/>
</dbReference>
<dbReference type="PROSITE" id="PS50122">
    <property type="entry name" value="CHEB"/>
    <property type="match status" value="1"/>
</dbReference>
<evidence type="ECO:0000256" key="2">
    <source>
        <dbReference type="ARBA" id="ARBA00039140"/>
    </source>
</evidence>
<organism evidence="6 7">
    <name type="scientific">Virgibacillus sediminis</name>
    <dbReference type="NCBI Taxonomy" id="202260"/>
    <lineage>
        <taxon>Bacteria</taxon>
        <taxon>Bacillati</taxon>
        <taxon>Bacillota</taxon>
        <taxon>Bacilli</taxon>
        <taxon>Bacillales</taxon>
        <taxon>Bacillaceae</taxon>
        <taxon>Virgibacillus</taxon>
    </lineage>
</organism>
<keyword evidence="1 4" id="KW-0378">Hydrolase</keyword>
<evidence type="ECO:0000313" key="7">
    <source>
        <dbReference type="Proteomes" id="UP001595387"/>
    </source>
</evidence>
<dbReference type="InterPro" id="IPR035909">
    <property type="entry name" value="CheB_C"/>
</dbReference>
<comment type="caution">
    <text evidence="6">The sequence shown here is derived from an EMBL/GenBank/DDBJ whole genome shotgun (WGS) entry which is preliminary data.</text>
</comment>
<feature type="active site" evidence="4">
    <location>
        <position position="12"/>
    </location>
</feature>
<feature type="active site" evidence="4">
    <location>
        <position position="39"/>
    </location>
</feature>
<accession>A0ABV7ABK0</accession>
<gene>
    <name evidence="6" type="ORF">ACFODW_17345</name>
</gene>
<dbReference type="Pfam" id="PF01339">
    <property type="entry name" value="CheB_methylest"/>
    <property type="match status" value="1"/>
</dbReference>
<dbReference type="EMBL" id="JBHRRZ010000040">
    <property type="protein sequence ID" value="MFC2950090.1"/>
    <property type="molecule type" value="Genomic_DNA"/>
</dbReference>
<dbReference type="InterPro" id="IPR000673">
    <property type="entry name" value="Sig_transdc_resp-reg_Me-estase"/>
</dbReference>
<dbReference type="SUPFAM" id="SSF52738">
    <property type="entry name" value="Methylesterase CheB, C-terminal domain"/>
    <property type="match status" value="1"/>
</dbReference>
<keyword evidence="7" id="KW-1185">Reference proteome</keyword>
<evidence type="ECO:0000313" key="6">
    <source>
        <dbReference type="EMBL" id="MFC2950090.1"/>
    </source>
</evidence>
<dbReference type="RefSeq" id="WP_390308082.1">
    <property type="nucleotide sequence ID" value="NZ_JBHRRZ010000040.1"/>
</dbReference>
<feature type="active site" evidence="4">
    <location>
        <position position="135"/>
    </location>
</feature>
<dbReference type="EC" id="3.1.1.61" evidence="2"/>
<proteinExistence type="predicted"/>
<sequence length="202" mass="21562">MQERMIVVIATSTGGPRALERLLADLPDPLTVPILIVQHMPKGFTKSLAGRLHSRSAYCVKEAEHGEIIREKTVYLAPGDLHMGVKANGRMLAIQLTAGPAVSGHRPSADVLFDSVSRLRNVKKIAVVLTGMGGDGTEGIKLIKSRDQQAIILAESEETAVVHGMPGSAIRAGYVDQIVPIHLMGRMLNNSVNGLGSDRGNC</sequence>
<protein>
    <recommendedName>
        <fullName evidence="2">protein-glutamate methylesterase</fullName>
        <ecNumber evidence="2">3.1.1.61</ecNumber>
    </recommendedName>
</protein>
<dbReference type="Proteomes" id="UP001595387">
    <property type="component" value="Unassembled WGS sequence"/>
</dbReference>
<feature type="domain" description="CheB-type methylesterase" evidence="5">
    <location>
        <begin position="1"/>
        <end position="195"/>
    </location>
</feature>